<protein>
    <submittedName>
        <fullName evidence="4">Alpha/Beta hydrolase protein</fullName>
    </submittedName>
</protein>
<proteinExistence type="predicted"/>
<sequence>MSLFPAHIFQIPLPSLVYLLPPHHPAQWVFRGVLMVYVVVLVIPLVLILSPLSVLLGSLPWRHVNRLTPLAIHPDNLPPKKPILTALGRCIGVYIVSSVAWAITSSGCAPDTSETRTGPVVRGTLNTIEYVCRSETRLAIDEINMDPAPEEACIGVMRMKGIERVSRRGYWLRQQPAKLPDGSGSMGKVHTGSDKHAILFLAGGGYVTGATLSHPFVYSLMRSLPAACLPGGYSLLAPSVRKSLDMSRAFPAPLLDALAGYCHLLKDGYLPENITFMGDSAGGGLCWSLFATLVVLDEETDAGLGVPGKVALISPWLALPPCPSAQYPDFLNKPMMLNAARCYMARFPIVKHRPDPFKSTLPQLSSDISRMGRALGRRVDVCARRSKSSDVEANHMTLSREILRPDDEMLDQSLSSLSRWLEIETFTRMTSHHPLVSPATDPNSPFVTLVFKAMSRLGTKLLIHAGTGEGFYSAAMSFGRAAKAADTKVQIEIEEGGFHSEACIMPGEWGGASQRLVGTLVEWLARLK</sequence>
<name>A0A1Y1URH7_9TREE</name>
<keyword evidence="2" id="KW-1133">Transmembrane helix</keyword>
<dbReference type="Pfam" id="PF07859">
    <property type="entry name" value="Abhydrolase_3"/>
    <property type="match status" value="1"/>
</dbReference>
<dbReference type="OrthoDB" id="2595554at2759"/>
<evidence type="ECO:0000313" key="5">
    <source>
        <dbReference type="Proteomes" id="UP000193218"/>
    </source>
</evidence>
<dbReference type="RefSeq" id="XP_021874350.1">
    <property type="nucleotide sequence ID" value="XM_022017686.1"/>
</dbReference>
<keyword evidence="5" id="KW-1185">Reference proteome</keyword>
<accession>A0A1Y1URH7</accession>
<dbReference type="GeneID" id="33559495"/>
<keyword evidence="2" id="KW-0472">Membrane</keyword>
<dbReference type="AlphaFoldDB" id="A0A1Y1URH7"/>
<dbReference type="GO" id="GO:0016787">
    <property type="term" value="F:hydrolase activity"/>
    <property type="evidence" value="ECO:0007669"/>
    <property type="project" value="UniProtKB-KW"/>
</dbReference>
<evidence type="ECO:0000313" key="4">
    <source>
        <dbReference type="EMBL" id="ORX40671.1"/>
    </source>
</evidence>
<evidence type="ECO:0000256" key="2">
    <source>
        <dbReference type="SAM" id="Phobius"/>
    </source>
</evidence>
<dbReference type="PANTHER" id="PTHR48081">
    <property type="entry name" value="AB HYDROLASE SUPERFAMILY PROTEIN C4A8.06C"/>
    <property type="match status" value="1"/>
</dbReference>
<feature type="transmembrane region" description="Helical" evidence="2">
    <location>
        <begin position="28"/>
        <end position="61"/>
    </location>
</feature>
<organism evidence="4 5">
    <name type="scientific">Kockovaella imperatae</name>
    <dbReference type="NCBI Taxonomy" id="4999"/>
    <lineage>
        <taxon>Eukaryota</taxon>
        <taxon>Fungi</taxon>
        <taxon>Dikarya</taxon>
        <taxon>Basidiomycota</taxon>
        <taxon>Agaricomycotina</taxon>
        <taxon>Tremellomycetes</taxon>
        <taxon>Tremellales</taxon>
        <taxon>Cuniculitremaceae</taxon>
        <taxon>Kockovaella</taxon>
    </lineage>
</organism>
<comment type="caution">
    <text evidence="4">The sequence shown here is derived from an EMBL/GenBank/DDBJ whole genome shotgun (WGS) entry which is preliminary data.</text>
</comment>
<dbReference type="InterPro" id="IPR029058">
    <property type="entry name" value="AB_hydrolase_fold"/>
</dbReference>
<dbReference type="InterPro" id="IPR050300">
    <property type="entry name" value="GDXG_lipolytic_enzyme"/>
</dbReference>
<dbReference type="STRING" id="4999.A0A1Y1URH7"/>
<dbReference type="InParanoid" id="A0A1Y1URH7"/>
<evidence type="ECO:0000259" key="3">
    <source>
        <dbReference type="Pfam" id="PF07859"/>
    </source>
</evidence>
<dbReference type="InterPro" id="IPR013094">
    <property type="entry name" value="AB_hydrolase_3"/>
</dbReference>
<reference evidence="4 5" key="1">
    <citation type="submission" date="2017-03" db="EMBL/GenBank/DDBJ databases">
        <title>Widespread Adenine N6-methylation of Active Genes in Fungi.</title>
        <authorList>
            <consortium name="DOE Joint Genome Institute"/>
            <person name="Mondo S.J."/>
            <person name="Dannebaum R.O."/>
            <person name="Kuo R.C."/>
            <person name="Louie K.B."/>
            <person name="Bewick A.J."/>
            <person name="Labutti K."/>
            <person name="Haridas S."/>
            <person name="Kuo A."/>
            <person name="Salamov A."/>
            <person name="Ahrendt S.R."/>
            <person name="Lau R."/>
            <person name="Bowen B.P."/>
            <person name="Lipzen A."/>
            <person name="Sullivan W."/>
            <person name="Andreopoulos W.B."/>
            <person name="Clum A."/>
            <person name="Lindquist E."/>
            <person name="Daum C."/>
            <person name="Northen T.R."/>
            <person name="Ramamoorthy G."/>
            <person name="Schmitz R.J."/>
            <person name="Gryganskyi A."/>
            <person name="Culley D."/>
            <person name="Magnuson J."/>
            <person name="James T.Y."/>
            <person name="O'Malley M.A."/>
            <person name="Stajich J.E."/>
            <person name="Spatafora J.W."/>
            <person name="Visel A."/>
            <person name="Grigoriev I.V."/>
        </authorList>
    </citation>
    <scope>NUCLEOTIDE SEQUENCE [LARGE SCALE GENOMIC DNA]</scope>
    <source>
        <strain evidence="4 5">NRRL Y-17943</strain>
    </source>
</reference>
<dbReference type="PANTHER" id="PTHR48081:SF8">
    <property type="entry name" value="ALPHA_BETA HYDROLASE FOLD-3 DOMAIN-CONTAINING PROTEIN-RELATED"/>
    <property type="match status" value="1"/>
</dbReference>
<dbReference type="Proteomes" id="UP000193218">
    <property type="component" value="Unassembled WGS sequence"/>
</dbReference>
<keyword evidence="2" id="KW-0812">Transmembrane</keyword>
<dbReference type="SUPFAM" id="SSF53474">
    <property type="entry name" value="alpha/beta-Hydrolases"/>
    <property type="match status" value="1"/>
</dbReference>
<evidence type="ECO:0000256" key="1">
    <source>
        <dbReference type="ARBA" id="ARBA00022801"/>
    </source>
</evidence>
<gene>
    <name evidence="4" type="ORF">BD324DRAFT_647590</name>
</gene>
<keyword evidence="1 4" id="KW-0378">Hydrolase</keyword>
<feature type="domain" description="Alpha/beta hydrolase fold-3" evidence="3">
    <location>
        <begin position="199"/>
        <end position="363"/>
    </location>
</feature>
<dbReference type="Gene3D" id="3.40.50.1820">
    <property type="entry name" value="alpha/beta hydrolase"/>
    <property type="match status" value="1"/>
</dbReference>
<dbReference type="EMBL" id="NBSH01000001">
    <property type="protein sequence ID" value="ORX40671.1"/>
    <property type="molecule type" value="Genomic_DNA"/>
</dbReference>